<dbReference type="Proteomes" id="UP000482800">
    <property type="component" value="Unassembled WGS sequence"/>
</dbReference>
<dbReference type="EMBL" id="BLPF01000003">
    <property type="protein sequence ID" value="GFJ83978.1"/>
    <property type="molecule type" value="Genomic_DNA"/>
</dbReference>
<dbReference type="Gene3D" id="2.70.98.70">
    <property type="match status" value="1"/>
</dbReference>
<accession>A0A6V8KN38</accession>
<sequence length="789" mass="85623">MKLLKRRTSLALFGIGAALLVVAVVAANHTPDVAILSSGGKAGAPATGAPATGALLTCGDSDTELPSYPDRGITLPDVPLPERERHPRLDFTEADLPRIRERATGGAADPHRLYARNWQRILADVTSGDFDGDSADDAASRRAKANAFAYAVTGNPSYREQALSAMESAFRGFDSDDAYIAAQLTNYTQAYDYVAGDGAADELRPARAAIKRGAQWLADWINGEQPEGSNPRPHNHRSKAALALGLWSLVFAADPAARDWLALAVEQVNTVYRYMFTRDGVYLDGYAYYWTYQIFQVVPFLYAVRNIAGVDAFAPMRPVFEWMVRDSGPQGWLMNIEDSWVKTAWTAVVAGPYLSADTKLSRTAALGNVLQWRFFAQDWAATRYPESWTGASNQAYVWPDEIIHIDQDIAETAPDADGFDFYDRGGNTTVMRSDWRYGDRTTRWVMFYGAPQSNNHDHCDVMQVLLNAENTVLLNDSGYGPKRFSERSAWTPPDRHNVVTMDGAGVRDVFANPVNLNGAAADYSEKLAYYDQSVPGEPGTRSWRRGVLFAAHDYVVVADSLHSPQEQQWDSYLRARGTFERQGPLAVWTTPDNVFGDSAKLYAFTLPSGGAESTGSGWSNLFGAKKAAPDTEQTTFVHGRQRAAAAQFLSVAVPRPASAAAPVFTDQSGPGTLAASVAYDGHTDTVLKQLENTERTAGSLSTDGRLAWTRQAGPALTAWQLVDGTRLAHGGKSYVEASARLSLTADLAARLPVVDVAAGSTQEYTLRVAGTYATATFDGAGVVGRPTAS</sequence>
<keyword evidence="1" id="KW-0732">Signal</keyword>
<reference evidence="2 3" key="1">
    <citation type="submission" date="2020-03" db="EMBL/GenBank/DDBJ databases">
        <title>Whole genome shotgun sequence of Phytohabitans houttuyneae NBRC 108639.</title>
        <authorList>
            <person name="Komaki H."/>
            <person name="Tamura T."/>
        </authorList>
    </citation>
    <scope>NUCLEOTIDE SEQUENCE [LARGE SCALE GENOMIC DNA]</scope>
    <source>
        <strain evidence="2 3">NBRC 108639</strain>
    </source>
</reference>
<feature type="signal peptide" evidence="1">
    <location>
        <begin position="1"/>
        <end position="26"/>
    </location>
</feature>
<evidence type="ECO:0008006" key="4">
    <source>
        <dbReference type="Google" id="ProtNLM"/>
    </source>
</evidence>
<gene>
    <name evidence="2" type="ORF">Phou_081580</name>
</gene>
<keyword evidence="3" id="KW-1185">Reference proteome</keyword>
<evidence type="ECO:0000256" key="1">
    <source>
        <dbReference type="SAM" id="SignalP"/>
    </source>
</evidence>
<reference evidence="2 3" key="2">
    <citation type="submission" date="2020-03" db="EMBL/GenBank/DDBJ databases">
        <authorList>
            <person name="Ichikawa N."/>
            <person name="Kimura A."/>
            <person name="Kitahashi Y."/>
            <person name="Uohara A."/>
        </authorList>
    </citation>
    <scope>NUCLEOTIDE SEQUENCE [LARGE SCALE GENOMIC DNA]</scope>
    <source>
        <strain evidence="2 3">NBRC 108639</strain>
    </source>
</reference>
<protein>
    <recommendedName>
        <fullName evidence="4">Heparinase II N-terminal domain-containing protein</fullName>
    </recommendedName>
</protein>
<proteinExistence type="predicted"/>
<name>A0A6V8KN38_9ACTN</name>
<dbReference type="AlphaFoldDB" id="A0A6V8KN38"/>
<evidence type="ECO:0000313" key="3">
    <source>
        <dbReference type="Proteomes" id="UP000482800"/>
    </source>
</evidence>
<organism evidence="2 3">
    <name type="scientific">Phytohabitans houttuyneae</name>
    <dbReference type="NCBI Taxonomy" id="1076126"/>
    <lineage>
        <taxon>Bacteria</taxon>
        <taxon>Bacillati</taxon>
        <taxon>Actinomycetota</taxon>
        <taxon>Actinomycetes</taxon>
        <taxon>Micromonosporales</taxon>
        <taxon>Micromonosporaceae</taxon>
    </lineage>
</organism>
<dbReference type="Gene3D" id="1.50.10.100">
    <property type="entry name" value="Chondroitin AC/alginate lyase"/>
    <property type="match status" value="1"/>
</dbReference>
<comment type="caution">
    <text evidence="2">The sequence shown here is derived from an EMBL/GenBank/DDBJ whole genome shotgun (WGS) entry which is preliminary data.</text>
</comment>
<dbReference type="RefSeq" id="WP_173067094.1">
    <property type="nucleotide sequence ID" value="NZ_BLPF01000003.1"/>
</dbReference>
<feature type="chain" id="PRO_5028810738" description="Heparinase II N-terminal domain-containing protein" evidence="1">
    <location>
        <begin position="27"/>
        <end position="789"/>
    </location>
</feature>
<dbReference type="InterPro" id="IPR008929">
    <property type="entry name" value="Chondroitin_lyas"/>
</dbReference>
<dbReference type="SUPFAM" id="SSF48230">
    <property type="entry name" value="Chondroitin AC/alginate lyase"/>
    <property type="match status" value="1"/>
</dbReference>
<evidence type="ECO:0000313" key="2">
    <source>
        <dbReference type="EMBL" id="GFJ83978.1"/>
    </source>
</evidence>